<sequence length="614" mass="68595">MPFAEQTTIIGDVVEKRSHGARFLVVESSNKQSDQPRPLVRWRTNGELTKTGDISTSGTPTRDAGVSHLGSSSSKSSSLVLMVYACNDGMFPWEDAWGVTPRFVLFLLLLLNCCPCFDVNLSLVISCLPLAPNSISDHLGEKLYMVDKVNQLPSSPPKESPHRDKTSNHRGSGKMDNRTPPENEINTMTQGDLDHLRESYSFPPGIQARLPKVGETILSTCPGETWGGSISKRGRAGLWFKDPSVMSKGRRGGKRCNKLPILTDLEDWRSQRTFRKLGPGGFFKVSVVLNSKTFERRVSLITPEMNATEVNTPEMTQWRGKVQDPILGLKPFSSSSSSSFKLEGWLDLRLPSELRLDAMSKRLILKKLTQRVEKSKDESSATKSTSTKKGVVDGEKRPREASTTSPKGKSTPIDKDKETMSKSATQKKATWKFVESPSKEASKRRVKWLSGKALRPILLLKVTMLRSSATAEKLHEAVIPPFDKEEVDKLELDRMVSKLFHILSQGIVVGSFLASCNREMRDEVTLQQGQDASFEGDMTCAQSLTMELDKQMVELKGFDFYNRQIAHHRPDIDIDLEGMGIDQHLLEEEEDEAEEKEDKKEKGKEKGDTSPFST</sequence>
<name>A0A7J0GG32_9ERIC</name>
<dbReference type="EMBL" id="BJWL01000021">
    <property type="protein sequence ID" value="GFZ09735.1"/>
    <property type="molecule type" value="Genomic_DNA"/>
</dbReference>
<keyword evidence="3" id="KW-1185">Reference proteome</keyword>
<feature type="region of interest" description="Disordered" evidence="1">
    <location>
        <begin position="374"/>
        <end position="436"/>
    </location>
</feature>
<feature type="region of interest" description="Disordered" evidence="1">
    <location>
        <begin position="150"/>
        <end position="184"/>
    </location>
</feature>
<feature type="compositionally biased region" description="Polar residues" evidence="1">
    <location>
        <begin position="49"/>
        <end position="60"/>
    </location>
</feature>
<dbReference type="OrthoDB" id="1114078at2759"/>
<evidence type="ECO:0000313" key="3">
    <source>
        <dbReference type="Proteomes" id="UP000585474"/>
    </source>
</evidence>
<evidence type="ECO:0000313" key="2">
    <source>
        <dbReference type="EMBL" id="GFZ09735.1"/>
    </source>
</evidence>
<feature type="region of interest" description="Disordered" evidence="1">
    <location>
        <begin position="49"/>
        <end position="73"/>
    </location>
</feature>
<dbReference type="AlphaFoldDB" id="A0A7J0GG32"/>
<proteinExistence type="predicted"/>
<protein>
    <submittedName>
        <fullName evidence="2">Uncharacterized protein</fullName>
    </submittedName>
</protein>
<gene>
    <name evidence="2" type="ORF">Acr_21g0003340</name>
</gene>
<feature type="compositionally biased region" description="Basic and acidic residues" evidence="1">
    <location>
        <begin position="596"/>
        <end position="608"/>
    </location>
</feature>
<evidence type="ECO:0000256" key="1">
    <source>
        <dbReference type="SAM" id="MobiDB-lite"/>
    </source>
</evidence>
<feature type="compositionally biased region" description="Basic and acidic residues" evidence="1">
    <location>
        <begin position="390"/>
        <end position="400"/>
    </location>
</feature>
<organism evidence="2 3">
    <name type="scientific">Actinidia rufa</name>
    <dbReference type="NCBI Taxonomy" id="165716"/>
    <lineage>
        <taxon>Eukaryota</taxon>
        <taxon>Viridiplantae</taxon>
        <taxon>Streptophyta</taxon>
        <taxon>Embryophyta</taxon>
        <taxon>Tracheophyta</taxon>
        <taxon>Spermatophyta</taxon>
        <taxon>Magnoliopsida</taxon>
        <taxon>eudicotyledons</taxon>
        <taxon>Gunneridae</taxon>
        <taxon>Pentapetalae</taxon>
        <taxon>asterids</taxon>
        <taxon>Ericales</taxon>
        <taxon>Actinidiaceae</taxon>
        <taxon>Actinidia</taxon>
    </lineage>
</organism>
<feature type="region of interest" description="Disordered" evidence="1">
    <location>
        <begin position="582"/>
        <end position="614"/>
    </location>
</feature>
<comment type="caution">
    <text evidence="2">The sequence shown here is derived from an EMBL/GenBank/DDBJ whole genome shotgun (WGS) entry which is preliminary data.</text>
</comment>
<feature type="compositionally biased region" description="Basic and acidic residues" evidence="1">
    <location>
        <begin position="159"/>
        <end position="181"/>
    </location>
</feature>
<accession>A0A7J0GG32</accession>
<reference evidence="2 3" key="1">
    <citation type="submission" date="2019-07" db="EMBL/GenBank/DDBJ databases">
        <title>De Novo Assembly of kiwifruit Actinidia rufa.</title>
        <authorList>
            <person name="Sugita-Konishi S."/>
            <person name="Sato K."/>
            <person name="Mori E."/>
            <person name="Abe Y."/>
            <person name="Kisaki G."/>
            <person name="Hamano K."/>
            <person name="Suezawa K."/>
            <person name="Otani M."/>
            <person name="Fukuda T."/>
            <person name="Manabe T."/>
            <person name="Gomi K."/>
            <person name="Tabuchi M."/>
            <person name="Akimitsu K."/>
            <person name="Kataoka I."/>
        </authorList>
    </citation>
    <scope>NUCLEOTIDE SEQUENCE [LARGE SCALE GENOMIC DNA]</scope>
    <source>
        <strain evidence="3">cv. Fuchu</strain>
    </source>
</reference>
<dbReference type="Proteomes" id="UP000585474">
    <property type="component" value="Unassembled WGS sequence"/>
</dbReference>